<proteinExistence type="predicted"/>
<dbReference type="SUPFAM" id="SSF53474">
    <property type="entry name" value="alpha/beta-Hydrolases"/>
    <property type="match status" value="2"/>
</dbReference>
<feature type="domain" description="Serine aminopeptidase S33" evidence="1">
    <location>
        <begin position="48"/>
        <end position="148"/>
    </location>
</feature>
<evidence type="ECO:0000313" key="3">
    <source>
        <dbReference type="Proteomes" id="UP000008130"/>
    </source>
</evidence>
<evidence type="ECO:0000259" key="1">
    <source>
        <dbReference type="Pfam" id="PF12146"/>
    </source>
</evidence>
<organism evidence="2 3">
    <name type="scientific">Polymorphum gilvum (strain LMG 25793 / CGMCC 1.9160 / SL003B-26A1)</name>
    <dbReference type="NCBI Taxonomy" id="991905"/>
    <lineage>
        <taxon>Bacteria</taxon>
        <taxon>Pseudomonadati</taxon>
        <taxon>Pseudomonadota</taxon>
        <taxon>Alphaproteobacteria</taxon>
        <taxon>Rhodobacterales</taxon>
        <taxon>Paracoccaceae</taxon>
        <taxon>Polymorphum</taxon>
    </lineage>
</organism>
<dbReference type="InterPro" id="IPR029058">
    <property type="entry name" value="AB_hydrolase_fold"/>
</dbReference>
<dbReference type="PANTHER" id="PTHR42886:SF29">
    <property type="entry name" value="PUMMELIG, ISOFORM A"/>
    <property type="match status" value="1"/>
</dbReference>
<dbReference type="InterPro" id="IPR022742">
    <property type="entry name" value="Hydrolase_4"/>
</dbReference>
<evidence type="ECO:0000313" key="2">
    <source>
        <dbReference type="EMBL" id="ADZ72337.1"/>
    </source>
</evidence>
<dbReference type="EMBL" id="CP002568">
    <property type="protein sequence ID" value="ADZ72337.1"/>
    <property type="molecule type" value="Genomic_DNA"/>
</dbReference>
<protein>
    <submittedName>
        <fullName evidence="2">Putative transmembrane teichuronic acid biosynthesis protein</fullName>
    </submittedName>
</protein>
<reference evidence="2 3" key="1">
    <citation type="journal article" date="2011" name="J. Bacteriol.">
        <title>Complete genome sequence of Polymorphum gilvum SL003B-26A1T, a crude oil-degrading bacterium from oil-polluted saline soil.</title>
        <authorList>
            <person name="Li S.G."/>
            <person name="Tang Y.Q."/>
            <person name="Nie Y."/>
            <person name="Cai M."/>
            <person name="Wu X.L."/>
        </authorList>
    </citation>
    <scope>NUCLEOTIDE SEQUENCE [LARGE SCALE GENOMIC DNA]</scope>
    <source>
        <strain evidence="3">LMG 25793 / CGMCC 1.9160 / SL003B-26A1</strain>
    </source>
</reference>
<accession>F2J5G7</accession>
<dbReference type="RefSeq" id="WP_013654646.1">
    <property type="nucleotide sequence ID" value="NC_015259.1"/>
</dbReference>
<dbReference type="AlphaFoldDB" id="F2J5G7"/>
<dbReference type="Pfam" id="PF12146">
    <property type="entry name" value="Hydrolase_4"/>
    <property type="match status" value="1"/>
</dbReference>
<dbReference type="STRING" id="991905.SL003B_3917"/>
<dbReference type="Proteomes" id="UP000008130">
    <property type="component" value="Chromosome"/>
</dbReference>
<dbReference type="KEGG" id="pgv:SL003B_3917"/>
<keyword evidence="2" id="KW-0472">Membrane</keyword>
<dbReference type="HOGENOM" id="CLU_029181_0_0_5"/>
<gene>
    <name evidence="2" type="ordered locus">SL003B_3917</name>
</gene>
<dbReference type="eggNOG" id="COG1073">
    <property type="taxonomic scope" value="Bacteria"/>
</dbReference>
<dbReference type="PANTHER" id="PTHR42886">
    <property type="entry name" value="RE40534P-RELATED"/>
    <property type="match status" value="1"/>
</dbReference>
<name>F2J5G7_POLGS</name>
<dbReference type="OrthoDB" id="249225at2"/>
<dbReference type="Gene3D" id="3.40.50.1820">
    <property type="entry name" value="alpha/beta hydrolase"/>
    <property type="match status" value="2"/>
</dbReference>
<sequence length="591" mass="61912">MPVRDPFAPCQPVALGDTFGLFHGGAGTTGVIVCEDWGYEGLCARRSLRHLADRLAADGYPVLRFDLPGMGDSLADPAGIAGLEPFDTTLAVACSALRTVRSVERIVLVGLGFGALLAARHAARADDGIAGLVLMAPVAAGRAYVRELQLRGTMIAEVTGAAAEVADGVALSVAGFAMSEGLASAVRAVRLSADDLPPQVPVLTLARPGRAAEEDFARALAAREPRSAAATFTGYDALMSDPTAAEVPAGDFETVTAWIGATAPADPLPAPAIGTAAEASLAGPGFVDTVHVFGHRCHLVGTWCRPSGPRSGTPILFFNAGATPRAGWSGSVGQAARRLAGQGIPSLRIDVADVGDSRPIAGGAAVVHYNAQQIDDVRDALDLMESLGEPAAVAAGTCGGAYLALRGAVADARISDVVAVNLQRLLWDPREDVAEALRFDHTDTAAYARKLVDVDKLKKLLTGQVPVFALARFLLVRILRRLEQKGSPWLFGLTPFARLYRQVHRDLQALAERGVRVELLFSAGDPGIAHIERILGPGGCRAAGYGNLDVSLIDRADHNLTPQAAREIYWRKLAEVARTRIPDAAAAQVAE</sequence>
<keyword evidence="3" id="KW-1185">Reference proteome</keyword>
<keyword evidence="2" id="KW-0812">Transmembrane</keyword>